<feature type="binding site" evidence="12">
    <location>
        <position position="64"/>
    </location>
    <ligand>
        <name>ATP</name>
        <dbReference type="ChEBI" id="CHEBI:30616"/>
    </ligand>
</feature>
<evidence type="ECO:0000256" key="12">
    <source>
        <dbReference type="PROSITE-ProRule" id="PRU10141"/>
    </source>
</evidence>
<keyword evidence="6 12" id="KW-0547">Nucleotide-binding</keyword>
<protein>
    <recommendedName>
        <fullName evidence="2">calcium/calmodulin-dependent protein kinase</fullName>
        <ecNumber evidence="2">2.7.11.17</ecNumber>
    </recommendedName>
</protein>
<evidence type="ECO:0000256" key="8">
    <source>
        <dbReference type="ARBA" id="ARBA00022840"/>
    </source>
</evidence>
<dbReference type="Gene3D" id="3.30.200.20">
    <property type="entry name" value="Phosphorylase Kinase, domain 1"/>
    <property type="match status" value="1"/>
</dbReference>
<comment type="caution">
    <text evidence="15">The sequence shown here is derived from an EMBL/GenBank/DDBJ whole genome shotgun (WGS) entry which is preliminary data.</text>
</comment>
<dbReference type="InterPro" id="IPR011009">
    <property type="entry name" value="Kinase-like_dom_sf"/>
</dbReference>
<evidence type="ECO:0000256" key="10">
    <source>
        <dbReference type="ARBA" id="ARBA00047307"/>
    </source>
</evidence>
<keyword evidence="9" id="KW-0112">Calmodulin-binding</keyword>
<gene>
    <name evidence="15" type="ORF">BC936DRAFT_145364</name>
</gene>
<dbReference type="FunFam" id="1.10.510.10:FF:000449">
    <property type="entry name" value="Calcium/calmodulin-dependent protein kinase"/>
    <property type="match status" value="1"/>
</dbReference>
<evidence type="ECO:0000256" key="5">
    <source>
        <dbReference type="ARBA" id="ARBA00022679"/>
    </source>
</evidence>
<dbReference type="Proteomes" id="UP000268093">
    <property type="component" value="Unassembled WGS sequence"/>
</dbReference>
<evidence type="ECO:0000256" key="4">
    <source>
        <dbReference type="ARBA" id="ARBA00022553"/>
    </source>
</evidence>
<comment type="catalytic activity">
    <reaction evidence="11">
        <text>L-seryl-[protein] + ATP = O-phospho-L-seryl-[protein] + ADP + H(+)</text>
        <dbReference type="Rhea" id="RHEA:17989"/>
        <dbReference type="Rhea" id="RHEA-COMP:9863"/>
        <dbReference type="Rhea" id="RHEA-COMP:11604"/>
        <dbReference type="ChEBI" id="CHEBI:15378"/>
        <dbReference type="ChEBI" id="CHEBI:29999"/>
        <dbReference type="ChEBI" id="CHEBI:30616"/>
        <dbReference type="ChEBI" id="CHEBI:83421"/>
        <dbReference type="ChEBI" id="CHEBI:456216"/>
        <dbReference type="EC" id="2.7.11.17"/>
    </reaction>
</comment>
<dbReference type="InterPro" id="IPR008271">
    <property type="entry name" value="Ser/Thr_kinase_AS"/>
</dbReference>
<keyword evidence="7 15" id="KW-0418">Kinase</keyword>
<evidence type="ECO:0000256" key="7">
    <source>
        <dbReference type="ARBA" id="ARBA00022777"/>
    </source>
</evidence>
<dbReference type="FunFam" id="3.30.200.20:FF:000042">
    <property type="entry name" value="Aurora kinase A"/>
    <property type="match status" value="1"/>
</dbReference>
<evidence type="ECO:0000256" key="2">
    <source>
        <dbReference type="ARBA" id="ARBA00012434"/>
    </source>
</evidence>
<evidence type="ECO:0000259" key="14">
    <source>
        <dbReference type="PROSITE" id="PS50011"/>
    </source>
</evidence>
<dbReference type="OrthoDB" id="40902at2759"/>
<dbReference type="CDD" id="cd05117">
    <property type="entry name" value="STKc_CAMK"/>
    <property type="match status" value="1"/>
</dbReference>
<dbReference type="InterPro" id="IPR017441">
    <property type="entry name" value="Protein_kinase_ATP_BS"/>
</dbReference>
<dbReference type="InterPro" id="IPR000719">
    <property type="entry name" value="Prot_kinase_dom"/>
</dbReference>
<evidence type="ECO:0000256" key="9">
    <source>
        <dbReference type="ARBA" id="ARBA00022860"/>
    </source>
</evidence>
<keyword evidence="3 13" id="KW-0723">Serine/threonine-protein kinase</keyword>
<dbReference type="Pfam" id="PF00069">
    <property type="entry name" value="Pkinase"/>
    <property type="match status" value="1"/>
</dbReference>
<dbReference type="AlphaFoldDB" id="A0A433DA59"/>
<name>A0A433DA59_9FUNG</name>
<dbReference type="Gene3D" id="1.10.510.10">
    <property type="entry name" value="Transferase(Phosphotransferase) domain 1"/>
    <property type="match status" value="1"/>
</dbReference>
<evidence type="ECO:0000313" key="16">
    <source>
        <dbReference type="Proteomes" id="UP000268093"/>
    </source>
</evidence>
<dbReference type="GO" id="GO:0005524">
    <property type="term" value="F:ATP binding"/>
    <property type="evidence" value="ECO:0007669"/>
    <property type="project" value="UniProtKB-UniRule"/>
</dbReference>
<dbReference type="GO" id="GO:0005516">
    <property type="term" value="F:calmodulin binding"/>
    <property type="evidence" value="ECO:0007669"/>
    <property type="project" value="UniProtKB-KW"/>
</dbReference>
<dbReference type="EMBL" id="RBNI01004121">
    <property type="protein sequence ID" value="RUP47754.1"/>
    <property type="molecule type" value="Genomic_DNA"/>
</dbReference>
<dbReference type="EC" id="2.7.11.17" evidence="2"/>
<evidence type="ECO:0000256" key="11">
    <source>
        <dbReference type="ARBA" id="ARBA00047430"/>
    </source>
</evidence>
<comment type="catalytic activity">
    <reaction evidence="10">
        <text>L-threonyl-[protein] + ATP = O-phospho-L-threonyl-[protein] + ADP + H(+)</text>
        <dbReference type="Rhea" id="RHEA:46608"/>
        <dbReference type="Rhea" id="RHEA-COMP:11060"/>
        <dbReference type="Rhea" id="RHEA-COMP:11605"/>
        <dbReference type="ChEBI" id="CHEBI:15378"/>
        <dbReference type="ChEBI" id="CHEBI:30013"/>
        <dbReference type="ChEBI" id="CHEBI:30616"/>
        <dbReference type="ChEBI" id="CHEBI:61977"/>
        <dbReference type="ChEBI" id="CHEBI:456216"/>
        <dbReference type="EC" id="2.7.11.17"/>
    </reaction>
</comment>
<dbReference type="PROSITE" id="PS00107">
    <property type="entry name" value="PROTEIN_KINASE_ATP"/>
    <property type="match status" value="1"/>
</dbReference>
<keyword evidence="8 12" id="KW-0067">ATP-binding</keyword>
<dbReference type="PANTHER" id="PTHR24347">
    <property type="entry name" value="SERINE/THREONINE-PROTEIN KINASE"/>
    <property type="match status" value="1"/>
</dbReference>
<evidence type="ECO:0000313" key="15">
    <source>
        <dbReference type="EMBL" id="RUP47754.1"/>
    </source>
</evidence>
<dbReference type="GO" id="GO:0004683">
    <property type="term" value="F:calcium/calmodulin-dependent protein kinase activity"/>
    <property type="evidence" value="ECO:0007669"/>
    <property type="project" value="UniProtKB-EC"/>
</dbReference>
<keyword evidence="4" id="KW-0597">Phosphoprotein</keyword>
<dbReference type="PROSITE" id="PS50011">
    <property type="entry name" value="PROTEIN_KINASE_DOM"/>
    <property type="match status" value="1"/>
</dbReference>
<dbReference type="SMART" id="SM00220">
    <property type="entry name" value="S_TKc"/>
    <property type="match status" value="1"/>
</dbReference>
<reference evidence="15 16" key="1">
    <citation type="journal article" date="2018" name="New Phytol.">
        <title>Phylogenomics of Endogonaceae and evolution of mycorrhizas within Mucoromycota.</title>
        <authorList>
            <person name="Chang Y."/>
            <person name="Desiro A."/>
            <person name="Na H."/>
            <person name="Sandor L."/>
            <person name="Lipzen A."/>
            <person name="Clum A."/>
            <person name="Barry K."/>
            <person name="Grigoriev I.V."/>
            <person name="Martin F.M."/>
            <person name="Stajich J.E."/>
            <person name="Smith M.E."/>
            <person name="Bonito G."/>
            <person name="Spatafora J.W."/>
        </authorList>
    </citation>
    <scope>NUCLEOTIDE SEQUENCE [LARGE SCALE GENOMIC DNA]</scope>
    <source>
        <strain evidence="15 16">GMNB39</strain>
    </source>
</reference>
<keyword evidence="16" id="KW-1185">Reference proteome</keyword>
<evidence type="ECO:0000256" key="13">
    <source>
        <dbReference type="RuleBase" id="RU000304"/>
    </source>
</evidence>
<organism evidence="15 16">
    <name type="scientific">Jimgerdemannia flammicorona</name>
    <dbReference type="NCBI Taxonomy" id="994334"/>
    <lineage>
        <taxon>Eukaryota</taxon>
        <taxon>Fungi</taxon>
        <taxon>Fungi incertae sedis</taxon>
        <taxon>Mucoromycota</taxon>
        <taxon>Mucoromycotina</taxon>
        <taxon>Endogonomycetes</taxon>
        <taxon>Endogonales</taxon>
        <taxon>Endogonaceae</taxon>
        <taxon>Jimgerdemannia</taxon>
    </lineage>
</organism>
<comment type="similarity">
    <text evidence="1">Belongs to the protein kinase superfamily. CAMK Ser/Thr protein kinase family. CaMK subfamily.</text>
</comment>
<evidence type="ECO:0000256" key="3">
    <source>
        <dbReference type="ARBA" id="ARBA00022527"/>
    </source>
</evidence>
<dbReference type="PROSITE" id="PS00108">
    <property type="entry name" value="PROTEIN_KINASE_ST"/>
    <property type="match status" value="1"/>
</dbReference>
<keyword evidence="5" id="KW-0808">Transferase</keyword>
<evidence type="ECO:0000256" key="6">
    <source>
        <dbReference type="ARBA" id="ARBA00022741"/>
    </source>
</evidence>
<proteinExistence type="inferred from homology"/>
<accession>A0A433DA59</accession>
<evidence type="ECO:0000256" key="1">
    <source>
        <dbReference type="ARBA" id="ARBA00005354"/>
    </source>
</evidence>
<dbReference type="SUPFAM" id="SSF56112">
    <property type="entry name" value="Protein kinase-like (PK-like)"/>
    <property type="match status" value="1"/>
</dbReference>
<sequence length="343" mass="38684">MSKFGIKGALDTLVHGGVAQPPTYERKKDYNLGKTLGSGTFGSVKEATRLSTGQKVAVKIIPKKNVKGHEDMVDKEMKVLEGLSHPNVISFYDWFESRDKYYLVFELATGGELFERICERGKFTERDAVTLVSTVLKGIKYLHEHHIVHRDLKPENLLYKDESEDAELIICDFGIAKLTTDDGQTLTTLCGSPGYVAPEIMLRKGYGKPVDLWSIGVITYTILCGYQPFRAEDRVELLEEIKEAKFEFHERYWKGISDEAKNFIRALLNPDPDARLTADQALAHPWISGLTASDYDLLDSVRENFNARKKFRSAVEMVQALNSMKRASTRLNSINNGPAKVEK</sequence>
<feature type="domain" description="Protein kinase" evidence="14">
    <location>
        <begin position="30"/>
        <end position="287"/>
    </location>
</feature>